<feature type="compositionally biased region" description="Low complexity" evidence="1">
    <location>
        <begin position="664"/>
        <end position="680"/>
    </location>
</feature>
<dbReference type="Proteomes" id="UP000708208">
    <property type="component" value="Unassembled WGS sequence"/>
</dbReference>
<feature type="chain" id="PRO_5035298319" evidence="2">
    <location>
        <begin position="33"/>
        <end position="922"/>
    </location>
</feature>
<organism evidence="3 4">
    <name type="scientific">Allacma fusca</name>
    <dbReference type="NCBI Taxonomy" id="39272"/>
    <lineage>
        <taxon>Eukaryota</taxon>
        <taxon>Metazoa</taxon>
        <taxon>Ecdysozoa</taxon>
        <taxon>Arthropoda</taxon>
        <taxon>Hexapoda</taxon>
        <taxon>Collembola</taxon>
        <taxon>Symphypleona</taxon>
        <taxon>Sminthuridae</taxon>
        <taxon>Allacma</taxon>
    </lineage>
</organism>
<comment type="caution">
    <text evidence="3">The sequence shown here is derived from an EMBL/GenBank/DDBJ whole genome shotgun (WGS) entry which is preliminary data.</text>
</comment>
<feature type="compositionally biased region" description="Low complexity" evidence="1">
    <location>
        <begin position="597"/>
        <end position="611"/>
    </location>
</feature>
<feature type="region of interest" description="Disordered" evidence="1">
    <location>
        <begin position="587"/>
        <end position="611"/>
    </location>
</feature>
<evidence type="ECO:0000313" key="4">
    <source>
        <dbReference type="Proteomes" id="UP000708208"/>
    </source>
</evidence>
<protein>
    <submittedName>
        <fullName evidence="3">Uncharacterized protein</fullName>
    </submittedName>
</protein>
<feature type="compositionally biased region" description="Low complexity" evidence="1">
    <location>
        <begin position="719"/>
        <end position="740"/>
    </location>
</feature>
<feature type="region of interest" description="Disordered" evidence="1">
    <location>
        <begin position="664"/>
        <end position="740"/>
    </location>
</feature>
<feature type="compositionally biased region" description="Polar residues" evidence="1">
    <location>
        <begin position="681"/>
        <end position="718"/>
    </location>
</feature>
<dbReference type="EMBL" id="CAJVCH010194854">
    <property type="protein sequence ID" value="CAG7730470.1"/>
    <property type="molecule type" value="Genomic_DNA"/>
</dbReference>
<sequence length="922" mass="102816">MLSLGCYGGSQVPLLIGATLLLLSSSARTVLCEDLTGTLSDEDIYQIIDLATTGHKLERKPEIYYAAAPSRSPFQSIKAVNTFESSQAPRELSRTLFRNGPRNDNTRHQNKLPKPNDKKSGLEIVGSLELPSEHSKYVQDPSGRFVRILQQTKPELIDGTEKARVSSVRTSGGHSEATQMVEETIHSGVVAHQIMNQNQLGGGPRKHNFLVKNNGPVTSYQQGGGQLLPQFLHSVPAPAPPLQRFSFPHVVPSPVAPAPAFTLTAGNGNHGGHIGQLQVQASPLNQPATFALSGQQPQVQHPMTQQNNHQMVHLNAVHAALEKARAGSDNEGLKEIGQIGVPIQNVQLPQQFVQPLHYGPPPLENQPGLQVQSVTPNQVVLQNQGLLQNQPVLQNPQVLHNQQALQNQQAIQNQQALQNQQAIQNQQALQNQQAIQNQQALQNQEALQNQVLQNQQVLHSQQLLHNEQVLMNQQLLQNQQDLQNQQILQNQQNLHNQQALQNQQNLHNQQALQNQQAFQNQQALQNQHEPHGQNQHVLQTQPLLQNQQLPQQQQPQHQLQQAPIQTQLQQPFLTFRLEHPQPDLPVHHHQLHPNPTLANAANHQQQSQHLQTQAIHHAQAVQQVEAVHQAQTQNAHLTQTFNAHQAQAQNIHQNPNVQTLHALQAQAQSQNAHSHSQQQTRITQHVQNTQQQSRQNTPETQNNPHESQNNGYDPQNNFHVAQKNPQQQQQQQFQVLHHQTQVIHESQPIDVQPLVQAEPGSNLIPFYPHTQGPQSELISNQPQLLNVNNENGPSNSAQLQEDSEIINSDPSIPLVLNEEGSPAELTSEEEALILQAHQHQPEVQIRHLNGEPVVTIKTRRIITRPVKSKTSPNAPAEMKKSVVTTRVVAHFKDPKDKKNKIRAKKRIIPTFSSSHGDLQASN</sequence>
<evidence type="ECO:0000256" key="1">
    <source>
        <dbReference type="SAM" id="MobiDB-lite"/>
    </source>
</evidence>
<gene>
    <name evidence="3" type="ORF">AFUS01_LOCUS19113</name>
</gene>
<keyword evidence="2" id="KW-0732">Signal</keyword>
<keyword evidence="4" id="KW-1185">Reference proteome</keyword>
<name>A0A8J2K0J0_9HEXA</name>
<evidence type="ECO:0000313" key="3">
    <source>
        <dbReference type="EMBL" id="CAG7730470.1"/>
    </source>
</evidence>
<feature type="region of interest" description="Disordered" evidence="1">
    <location>
        <begin position="86"/>
        <end position="121"/>
    </location>
</feature>
<evidence type="ECO:0000256" key="2">
    <source>
        <dbReference type="SAM" id="SignalP"/>
    </source>
</evidence>
<accession>A0A8J2K0J0</accession>
<proteinExistence type="predicted"/>
<dbReference type="AlphaFoldDB" id="A0A8J2K0J0"/>
<feature type="signal peptide" evidence="2">
    <location>
        <begin position="1"/>
        <end position="32"/>
    </location>
</feature>
<reference evidence="3" key="1">
    <citation type="submission" date="2021-06" db="EMBL/GenBank/DDBJ databases">
        <authorList>
            <person name="Hodson N. C."/>
            <person name="Mongue J. A."/>
            <person name="Jaron S. K."/>
        </authorList>
    </citation>
    <scope>NUCLEOTIDE SEQUENCE</scope>
</reference>